<dbReference type="FunFam" id="3.40.1260.10:FF:000001">
    <property type="entry name" value="Sulfurtransferase TusD"/>
    <property type="match status" value="1"/>
</dbReference>
<evidence type="ECO:0000313" key="7">
    <source>
        <dbReference type="EMBL" id="OCH18530.1"/>
    </source>
</evidence>
<evidence type="ECO:0000256" key="1">
    <source>
        <dbReference type="ARBA" id="ARBA00002850"/>
    </source>
</evidence>
<dbReference type="PANTHER" id="PTHR34874">
    <property type="entry name" value="PROTEIN YCHN"/>
    <property type="match status" value="1"/>
</dbReference>
<dbReference type="OrthoDB" id="9787483at2"/>
<dbReference type="NCBIfam" id="TIGR03012">
    <property type="entry name" value="sulf_tusD_dsrE"/>
    <property type="match status" value="1"/>
</dbReference>
<evidence type="ECO:0000313" key="8">
    <source>
        <dbReference type="Proteomes" id="UP000093523"/>
    </source>
</evidence>
<dbReference type="EMBL" id="MAJU01000024">
    <property type="protein sequence ID" value="OCH18530.1"/>
    <property type="molecule type" value="Genomic_DNA"/>
</dbReference>
<dbReference type="Gene3D" id="3.40.1260.10">
    <property type="entry name" value="DsrEFH-like"/>
    <property type="match status" value="1"/>
</dbReference>
<dbReference type="Pfam" id="PF02635">
    <property type="entry name" value="DsrE"/>
    <property type="match status" value="1"/>
</dbReference>
<sequence>MSLTYGIVVNGSAYGTQASRQAYQFSKALIEQGHTLKKVFFYQDGVLNASALILPANDEVNITKAWQQLASEHSIELETCVAAALRRGVIGEEEANQHKLSQHNLASGFQQAGLGGLATALLRYDRVIQF</sequence>
<dbReference type="InterPro" id="IPR027396">
    <property type="entry name" value="DsrEFH-like"/>
</dbReference>
<dbReference type="PANTHER" id="PTHR34874:SF3">
    <property type="entry name" value="SULFURTRANSFERASE TUSD"/>
    <property type="match status" value="1"/>
</dbReference>
<comment type="function">
    <text evidence="1">Could be part of a sulfur-relay system.</text>
</comment>
<keyword evidence="6" id="KW-0808">Transferase</keyword>
<dbReference type="InterPro" id="IPR003787">
    <property type="entry name" value="Sulphur_relay_DsrE/F-like"/>
</dbReference>
<dbReference type="GO" id="GO:0002143">
    <property type="term" value="P:tRNA wobble position uridine thiolation"/>
    <property type="evidence" value="ECO:0007669"/>
    <property type="project" value="TreeGrafter"/>
</dbReference>
<dbReference type="Proteomes" id="UP000093523">
    <property type="component" value="Unassembled WGS sequence"/>
</dbReference>
<protein>
    <recommendedName>
        <fullName evidence="4">Sulfurtransferase TusD homolog</fullName>
    </recommendedName>
</protein>
<accession>A0A1B9NVB8</accession>
<dbReference type="GO" id="GO:0097163">
    <property type="term" value="F:sulfur carrier activity"/>
    <property type="evidence" value="ECO:0007669"/>
    <property type="project" value="TreeGrafter"/>
</dbReference>
<evidence type="ECO:0000256" key="3">
    <source>
        <dbReference type="ARBA" id="ARBA00007067"/>
    </source>
</evidence>
<reference evidence="7 8" key="1">
    <citation type="submission" date="2016-06" db="EMBL/GenBank/DDBJ databases">
        <authorList>
            <person name="Kjaerup R.B."/>
            <person name="Dalgaard T.S."/>
            <person name="Juul-Madsen H.R."/>
        </authorList>
    </citation>
    <scope>NUCLEOTIDE SEQUENCE [LARGE SCALE GENOMIC DNA]</scope>
    <source>
        <strain evidence="7 8">1S159</strain>
    </source>
</reference>
<keyword evidence="5" id="KW-0963">Cytoplasm</keyword>
<dbReference type="NCBIfam" id="NF001237">
    <property type="entry name" value="PRK00207.1"/>
    <property type="match status" value="1"/>
</dbReference>
<evidence type="ECO:0000256" key="6">
    <source>
        <dbReference type="ARBA" id="ARBA00022679"/>
    </source>
</evidence>
<dbReference type="STRING" id="688.A6E04_01535"/>
<gene>
    <name evidence="7" type="ORF">A6E04_01535</name>
</gene>
<dbReference type="GO" id="GO:1990228">
    <property type="term" value="C:sulfurtransferase complex"/>
    <property type="evidence" value="ECO:0007669"/>
    <property type="project" value="TreeGrafter"/>
</dbReference>
<comment type="caution">
    <text evidence="7">The sequence shown here is derived from an EMBL/GenBank/DDBJ whole genome shotgun (WGS) entry which is preliminary data.</text>
</comment>
<dbReference type="AlphaFoldDB" id="A0A1B9NVB8"/>
<name>A0A1B9NVB8_ALILO</name>
<evidence type="ECO:0000256" key="4">
    <source>
        <dbReference type="ARBA" id="ARBA00020425"/>
    </source>
</evidence>
<evidence type="ECO:0000256" key="2">
    <source>
        <dbReference type="ARBA" id="ARBA00004496"/>
    </source>
</evidence>
<evidence type="ECO:0000256" key="5">
    <source>
        <dbReference type="ARBA" id="ARBA00022490"/>
    </source>
</evidence>
<dbReference type="SUPFAM" id="SSF75169">
    <property type="entry name" value="DsrEFH-like"/>
    <property type="match status" value="1"/>
</dbReference>
<dbReference type="RefSeq" id="WP_065611816.1">
    <property type="nucleotide sequence ID" value="NZ_CAWMPN010000024.1"/>
</dbReference>
<organism evidence="7 8">
    <name type="scientific">Aliivibrio logei</name>
    <name type="common">Vibrio logei</name>
    <dbReference type="NCBI Taxonomy" id="688"/>
    <lineage>
        <taxon>Bacteria</taxon>
        <taxon>Pseudomonadati</taxon>
        <taxon>Pseudomonadota</taxon>
        <taxon>Gammaproteobacteria</taxon>
        <taxon>Vibrionales</taxon>
        <taxon>Vibrionaceae</taxon>
        <taxon>Aliivibrio</taxon>
    </lineage>
</organism>
<dbReference type="InterPro" id="IPR017463">
    <property type="entry name" value="Sulphur_relay_TusD/DsrE"/>
</dbReference>
<dbReference type="GO" id="GO:0016783">
    <property type="term" value="F:sulfurtransferase activity"/>
    <property type="evidence" value="ECO:0007669"/>
    <property type="project" value="InterPro"/>
</dbReference>
<comment type="similarity">
    <text evidence="3">Belongs to the DsrE/TusD family.</text>
</comment>
<comment type="subcellular location">
    <subcellularLocation>
        <location evidence="2">Cytoplasm</location>
    </subcellularLocation>
</comment>
<proteinExistence type="inferred from homology"/>